<dbReference type="AlphaFoldDB" id="A0AA41X264"/>
<dbReference type="GO" id="GO:0047617">
    <property type="term" value="F:fatty acyl-CoA hydrolase activity"/>
    <property type="evidence" value="ECO:0007669"/>
    <property type="project" value="TreeGrafter"/>
</dbReference>
<reference evidence="3" key="1">
    <citation type="submission" date="2022-07" db="EMBL/GenBank/DDBJ databases">
        <title>Characterization of the Novel Bacterium Alteromonas immobilis LMIT006 and Alteromonas gregis LMIT007.</title>
        <authorList>
            <person name="Lin X."/>
        </authorList>
    </citation>
    <scope>NUCLEOTIDE SEQUENCE</scope>
    <source>
        <strain evidence="3">LMIT007</strain>
    </source>
</reference>
<keyword evidence="2" id="KW-0378">Hydrolase</keyword>
<dbReference type="Gene3D" id="3.10.129.10">
    <property type="entry name" value="Hotdog Thioesterase"/>
    <property type="match status" value="1"/>
</dbReference>
<dbReference type="CDD" id="cd00586">
    <property type="entry name" value="4HBT"/>
    <property type="match status" value="1"/>
</dbReference>
<dbReference type="InterPro" id="IPR050563">
    <property type="entry name" value="4-hydroxybenzoyl-CoA_TE"/>
</dbReference>
<dbReference type="PANTHER" id="PTHR31793:SF37">
    <property type="entry name" value="ACYL-COA THIOESTER HYDROLASE YBGC"/>
    <property type="match status" value="1"/>
</dbReference>
<evidence type="ECO:0000313" key="3">
    <source>
        <dbReference type="EMBL" id="MCP3428113.1"/>
    </source>
</evidence>
<evidence type="ECO:0000256" key="2">
    <source>
        <dbReference type="ARBA" id="ARBA00022801"/>
    </source>
</evidence>
<dbReference type="FunFam" id="3.10.129.10:FF:000004">
    <property type="entry name" value="Tol-pal system-associated acyl-CoA thioesterase"/>
    <property type="match status" value="1"/>
</dbReference>
<comment type="similarity">
    <text evidence="1">Belongs to the 4-hydroxybenzoyl-CoA thioesterase family.</text>
</comment>
<dbReference type="Proteomes" id="UP001165413">
    <property type="component" value="Unassembled WGS sequence"/>
</dbReference>
<gene>
    <name evidence="3" type="primary">ybgC</name>
    <name evidence="3" type="ORF">NLF92_04030</name>
</gene>
<name>A0AA41X264_9ALTE</name>
<organism evidence="3 4">
    <name type="scientific">Opacimonas viscosa</name>
    <dbReference type="NCBI Taxonomy" id="2961944"/>
    <lineage>
        <taxon>Bacteria</taxon>
        <taxon>Pseudomonadati</taxon>
        <taxon>Pseudomonadota</taxon>
        <taxon>Gammaproteobacteria</taxon>
        <taxon>Alteromonadales</taxon>
        <taxon>Alteromonadaceae</taxon>
        <taxon>Opacimonas</taxon>
    </lineage>
</organism>
<dbReference type="NCBIfam" id="TIGR02799">
    <property type="entry name" value="thio_ybgC"/>
    <property type="match status" value="1"/>
</dbReference>
<dbReference type="Pfam" id="PF13279">
    <property type="entry name" value="4HBT_2"/>
    <property type="match status" value="1"/>
</dbReference>
<comment type="caution">
    <text evidence="3">The sequence shown here is derived from an EMBL/GenBank/DDBJ whole genome shotgun (WGS) entry which is preliminary data.</text>
</comment>
<evidence type="ECO:0000313" key="4">
    <source>
        <dbReference type="Proteomes" id="UP001165413"/>
    </source>
</evidence>
<evidence type="ECO:0000256" key="1">
    <source>
        <dbReference type="ARBA" id="ARBA00005953"/>
    </source>
</evidence>
<dbReference type="EMBL" id="JANATA010000004">
    <property type="protein sequence ID" value="MCP3428113.1"/>
    <property type="molecule type" value="Genomic_DNA"/>
</dbReference>
<sequence>MDKFSPHCFTVRVYYEDTDAGGIVYYANYLRFLERARSEYVRDLGVSQQALLDDNIAFVVKKINMENHAPAKFEQEITIRTSISELKRASMVFTQSIYFADRLLVSAEVQVACVNLLKMKPCAIPPSLYKECLRVN</sequence>
<accession>A0AA41X264</accession>
<protein>
    <submittedName>
        <fullName evidence="3">Tol-pal system-associated acyl-CoA thioesterase</fullName>
    </submittedName>
</protein>
<dbReference type="NCBIfam" id="TIGR00051">
    <property type="entry name" value="YbgC/FadM family acyl-CoA thioesterase"/>
    <property type="match status" value="1"/>
</dbReference>
<dbReference type="InterPro" id="IPR029069">
    <property type="entry name" value="HotDog_dom_sf"/>
</dbReference>
<dbReference type="SUPFAM" id="SSF54637">
    <property type="entry name" value="Thioesterase/thiol ester dehydrase-isomerase"/>
    <property type="match status" value="1"/>
</dbReference>
<proteinExistence type="inferred from homology"/>
<dbReference type="PIRSF" id="PIRSF003230">
    <property type="entry name" value="YbgC"/>
    <property type="match status" value="1"/>
</dbReference>
<keyword evidence="4" id="KW-1185">Reference proteome</keyword>
<dbReference type="InterPro" id="IPR014166">
    <property type="entry name" value="Tol-Pal_acyl-CoA_thioesterase"/>
</dbReference>
<dbReference type="RefSeq" id="WP_254099152.1">
    <property type="nucleotide sequence ID" value="NZ_JANATA010000004.1"/>
</dbReference>
<dbReference type="PANTHER" id="PTHR31793">
    <property type="entry name" value="4-HYDROXYBENZOYL-COA THIOESTERASE FAMILY MEMBER"/>
    <property type="match status" value="1"/>
</dbReference>
<dbReference type="InterPro" id="IPR006684">
    <property type="entry name" value="YbgC/YbaW"/>
</dbReference>